<feature type="compositionally biased region" description="Acidic residues" evidence="1">
    <location>
        <begin position="55"/>
        <end position="67"/>
    </location>
</feature>
<dbReference type="RefSeq" id="XP_049261987.1">
    <property type="nucleotide sequence ID" value="XM_049408689.1"/>
</dbReference>
<dbReference type="AlphaFoldDB" id="A0A8J5Q5A8"/>
<comment type="caution">
    <text evidence="2">The sequence shown here is derived from an EMBL/GenBank/DDBJ whole genome shotgun (WGS) entry which is preliminary data.</text>
</comment>
<evidence type="ECO:0008006" key="4">
    <source>
        <dbReference type="Google" id="ProtNLM"/>
    </source>
</evidence>
<gene>
    <name evidence="2" type="ORF">J8A68_004702</name>
</gene>
<evidence type="ECO:0000313" key="3">
    <source>
        <dbReference type="Proteomes" id="UP000694255"/>
    </source>
</evidence>
<organism evidence="2 3">
    <name type="scientific">[Candida] subhashii</name>
    <dbReference type="NCBI Taxonomy" id="561895"/>
    <lineage>
        <taxon>Eukaryota</taxon>
        <taxon>Fungi</taxon>
        <taxon>Dikarya</taxon>
        <taxon>Ascomycota</taxon>
        <taxon>Saccharomycotina</taxon>
        <taxon>Pichiomycetes</taxon>
        <taxon>Debaryomycetaceae</taxon>
        <taxon>Spathaspora</taxon>
    </lineage>
</organism>
<dbReference type="GeneID" id="73471502"/>
<feature type="region of interest" description="Disordered" evidence="1">
    <location>
        <begin position="55"/>
        <end position="98"/>
    </location>
</feature>
<reference evidence="2 3" key="1">
    <citation type="journal article" date="2021" name="DNA Res.">
        <title>Genome analysis of Candida subhashii reveals its hybrid nature and dual mitochondrial genome conformations.</title>
        <authorList>
            <person name="Mixao V."/>
            <person name="Hegedusova E."/>
            <person name="Saus E."/>
            <person name="Pryszcz L.P."/>
            <person name="Cillingova A."/>
            <person name="Nosek J."/>
            <person name="Gabaldon T."/>
        </authorList>
    </citation>
    <scope>NUCLEOTIDE SEQUENCE [LARGE SCALE GENOMIC DNA]</scope>
    <source>
        <strain evidence="2 3">CBS 10753</strain>
    </source>
</reference>
<accession>A0A8J5Q5A8</accession>
<dbReference type="Proteomes" id="UP000694255">
    <property type="component" value="Unassembled WGS sequence"/>
</dbReference>
<dbReference type="OrthoDB" id="4088185at2759"/>
<feature type="compositionally biased region" description="Polar residues" evidence="1">
    <location>
        <begin position="68"/>
        <end position="77"/>
    </location>
</feature>
<protein>
    <recommendedName>
        <fullName evidence="4">Protein ATC1/LIC4</fullName>
    </recommendedName>
</protein>
<keyword evidence="3" id="KW-1185">Reference proteome</keyword>
<evidence type="ECO:0000313" key="2">
    <source>
        <dbReference type="EMBL" id="KAG7661754.1"/>
    </source>
</evidence>
<name>A0A8J5Q5A8_9ASCO</name>
<evidence type="ECO:0000256" key="1">
    <source>
        <dbReference type="SAM" id="MobiDB-lite"/>
    </source>
</evidence>
<proteinExistence type="predicted"/>
<sequence length="183" mass="21238">MIDPIPYEFPDFLNCDPIEDVVGIPQPLDNNKQDQQQLSLDEEIKLAIMTLDDESPIGSISEEENSEFDTPQTIDTEQTNETEEMQLRGGTPGVSSNEKVNLNTITNIKEAMINTSKLLSLYTTLKTTYLKLCKEFNYLLGKFNENEKIKIELIHENNELRRLLYELIKEREMERKDRTNLHI</sequence>
<dbReference type="EMBL" id="JAGSYN010000199">
    <property type="protein sequence ID" value="KAG7661754.1"/>
    <property type="molecule type" value="Genomic_DNA"/>
</dbReference>